<dbReference type="EMBL" id="AP029170">
    <property type="protein sequence ID" value="BFD45921.1"/>
    <property type="molecule type" value="Genomic_DNA"/>
</dbReference>
<evidence type="ECO:0000313" key="2">
    <source>
        <dbReference type="EMBL" id="BFD45921.1"/>
    </source>
</evidence>
<evidence type="ECO:0000259" key="1">
    <source>
        <dbReference type="PROSITE" id="PS50910"/>
    </source>
</evidence>
<feature type="domain" description="HEPN" evidence="1">
    <location>
        <begin position="99"/>
        <end position="219"/>
    </location>
</feature>
<accession>A0AAT9G869</accession>
<dbReference type="Gene3D" id="1.20.120.330">
    <property type="entry name" value="Nucleotidyltransferases domain 2"/>
    <property type="match status" value="1"/>
</dbReference>
<proteinExistence type="predicted"/>
<dbReference type="AlphaFoldDB" id="A0AAT9G869"/>
<sequence length="230" mass="27354">MLILKNGEYAGYPAINLQHKIENRLGKKFSLDEKPPITLILEPIRLVNRQLEKGQYFFSDIKKEGILLYNSGEFILSEAKELSWQERRPIAEKDFKYWFRKGIECIIDVHNILQRNNFNKCAFELHQATESFYNAILLVFTGYKTKSHDILGLGDRARSHYYDLYKIFPHETPEQEECFTLLRNAYVDARYDQDYTISKEQLLYLINRVEELKIVTEKICLERINKEELM</sequence>
<name>A0AAT9G869_9RICK</name>
<dbReference type="PROSITE" id="PS50910">
    <property type="entry name" value="HEPN"/>
    <property type="match status" value="1"/>
</dbReference>
<reference evidence="2" key="1">
    <citation type="submission" date="2024-01" db="EMBL/GenBank/DDBJ databases">
        <title>Sequencing the genomes of a sandfly, Sergentomyia squamirostris, and its two endosymbionts.</title>
        <authorList>
            <person name="Itokawa K."/>
            <person name="Sanjoba C."/>
        </authorList>
    </citation>
    <scope>NUCLEOTIDE SEQUENCE</scope>
    <source>
        <strain evidence="2">RiSSQ</strain>
    </source>
</reference>
<gene>
    <name evidence="2" type="ORF">DMENIID0002_05670</name>
</gene>
<protein>
    <submittedName>
        <fullName evidence="2">HEPN domain-containing protein</fullName>
    </submittedName>
</protein>
<dbReference type="Pfam" id="PF05168">
    <property type="entry name" value="HEPN"/>
    <property type="match status" value="1"/>
</dbReference>
<dbReference type="SMART" id="SM00748">
    <property type="entry name" value="HEPN"/>
    <property type="match status" value="1"/>
</dbReference>
<dbReference type="InterPro" id="IPR007842">
    <property type="entry name" value="HEPN_dom"/>
</dbReference>
<dbReference type="SUPFAM" id="SSF81593">
    <property type="entry name" value="Nucleotidyltransferase substrate binding subunit/domain"/>
    <property type="match status" value="1"/>
</dbReference>
<organism evidence="2">
    <name type="scientific">Candidatus Tisiphia endosymbiont of Sergentomyia squamirostris</name>
    <dbReference type="NCBI Taxonomy" id="3113639"/>
    <lineage>
        <taxon>Bacteria</taxon>
        <taxon>Pseudomonadati</taxon>
        <taxon>Pseudomonadota</taxon>
        <taxon>Alphaproteobacteria</taxon>
        <taxon>Rickettsiales</taxon>
        <taxon>Rickettsiaceae</taxon>
        <taxon>Rickettsieae</taxon>
        <taxon>Candidatus Tisiphia</taxon>
    </lineage>
</organism>